<feature type="compositionally biased region" description="Acidic residues" evidence="1">
    <location>
        <begin position="8"/>
        <end position="22"/>
    </location>
</feature>
<dbReference type="OrthoDB" id="1931794at2759"/>
<organism evidence="2 3">
    <name type="scientific">Kingdonia uniflora</name>
    <dbReference type="NCBI Taxonomy" id="39325"/>
    <lineage>
        <taxon>Eukaryota</taxon>
        <taxon>Viridiplantae</taxon>
        <taxon>Streptophyta</taxon>
        <taxon>Embryophyta</taxon>
        <taxon>Tracheophyta</taxon>
        <taxon>Spermatophyta</taxon>
        <taxon>Magnoliopsida</taxon>
        <taxon>Ranunculales</taxon>
        <taxon>Circaeasteraceae</taxon>
        <taxon>Kingdonia</taxon>
    </lineage>
</organism>
<evidence type="ECO:0000313" key="3">
    <source>
        <dbReference type="Proteomes" id="UP000541444"/>
    </source>
</evidence>
<protein>
    <submittedName>
        <fullName evidence="2">Uncharacterized protein</fullName>
    </submittedName>
</protein>
<evidence type="ECO:0000256" key="1">
    <source>
        <dbReference type="SAM" id="MobiDB-lite"/>
    </source>
</evidence>
<dbReference type="EMBL" id="JACGCM010000750">
    <property type="protein sequence ID" value="KAF6167388.1"/>
    <property type="molecule type" value="Genomic_DNA"/>
</dbReference>
<reference evidence="2 3" key="1">
    <citation type="journal article" date="2020" name="IScience">
        <title>Genome Sequencing of the Endangered Kingdonia uniflora (Circaeasteraceae, Ranunculales) Reveals Potential Mechanisms of Evolutionary Specialization.</title>
        <authorList>
            <person name="Sun Y."/>
            <person name="Deng T."/>
            <person name="Zhang A."/>
            <person name="Moore M.J."/>
            <person name="Landis J.B."/>
            <person name="Lin N."/>
            <person name="Zhang H."/>
            <person name="Zhang X."/>
            <person name="Huang J."/>
            <person name="Zhang X."/>
            <person name="Sun H."/>
            <person name="Wang H."/>
        </authorList>
    </citation>
    <scope>NUCLEOTIDE SEQUENCE [LARGE SCALE GENOMIC DNA]</scope>
    <source>
        <strain evidence="2">TB1705</strain>
        <tissue evidence="2">Leaf</tissue>
    </source>
</reference>
<feature type="region of interest" description="Disordered" evidence="1">
    <location>
        <begin position="1"/>
        <end position="23"/>
    </location>
</feature>
<gene>
    <name evidence="2" type="ORF">GIB67_020694</name>
</gene>
<dbReference type="Proteomes" id="UP000541444">
    <property type="component" value="Unassembled WGS sequence"/>
</dbReference>
<dbReference type="AlphaFoldDB" id="A0A7J7NKF6"/>
<evidence type="ECO:0000313" key="2">
    <source>
        <dbReference type="EMBL" id="KAF6167388.1"/>
    </source>
</evidence>
<sequence length="215" mass="25634">MVNKGESIEDEEEESTRVDEEESTKKPIAWSRRTIMFDLSYWKGINHFLDPIMCEQARRWVLESYDDIDEWKEKHKIYTKGYTSGGQRRRGTITSKKPLRFIPLLRRQQIVFYCDWVRIEDKVNSCVIDPETNLIYANLENPKRILKEEDEPFILTSHEFYYKDLTRSDYWHVFLDAPKKLTRDVDAYEDLLVFKGTTHEGSLDFTLAGEVMDEE</sequence>
<comment type="caution">
    <text evidence="2">The sequence shown here is derived from an EMBL/GenBank/DDBJ whole genome shotgun (WGS) entry which is preliminary data.</text>
</comment>
<name>A0A7J7NKF6_9MAGN</name>
<accession>A0A7J7NKF6</accession>
<keyword evidence="3" id="KW-1185">Reference proteome</keyword>
<proteinExistence type="predicted"/>